<dbReference type="InterPro" id="IPR004670">
    <property type="entry name" value="NhaA"/>
</dbReference>
<keyword evidence="2 6" id="KW-1003">Cell membrane</keyword>
<name>A0A4Q1CG02_9BACT</name>
<evidence type="ECO:0000313" key="7">
    <source>
        <dbReference type="EMBL" id="RXK58946.1"/>
    </source>
</evidence>
<feature type="transmembrane region" description="Helical" evidence="6">
    <location>
        <begin position="21"/>
        <end position="40"/>
    </location>
</feature>
<dbReference type="Proteomes" id="UP000290204">
    <property type="component" value="Unassembled WGS sequence"/>
</dbReference>
<dbReference type="PANTHER" id="PTHR30341:SF0">
    <property type="entry name" value="NA(+)_H(+) ANTIPORTER NHAA"/>
    <property type="match status" value="1"/>
</dbReference>
<feature type="transmembrane region" description="Helical" evidence="6">
    <location>
        <begin position="291"/>
        <end position="311"/>
    </location>
</feature>
<dbReference type="Gene3D" id="1.20.1530.10">
    <property type="entry name" value="Na+/H+ antiporter like domain"/>
    <property type="match status" value="1"/>
</dbReference>
<dbReference type="AlphaFoldDB" id="A0A4Q1CG02"/>
<comment type="function">
    <text evidence="6">Na(+)/H(+) antiporter that extrudes sodium in exchange for external protons.</text>
</comment>
<feature type="transmembrane region" description="Helical" evidence="6">
    <location>
        <begin position="156"/>
        <end position="180"/>
    </location>
</feature>
<accession>A0A4Q1CG02</accession>
<protein>
    <recommendedName>
        <fullName evidence="6">Na(+)/H(+) antiporter NhaA</fullName>
    </recommendedName>
    <alternativeName>
        <fullName evidence="6">Sodium/proton antiporter NhaA</fullName>
    </alternativeName>
</protein>
<evidence type="ECO:0000256" key="6">
    <source>
        <dbReference type="HAMAP-Rule" id="MF_01844"/>
    </source>
</evidence>
<evidence type="ECO:0000256" key="4">
    <source>
        <dbReference type="ARBA" id="ARBA00022989"/>
    </source>
</evidence>
<gene>
    <name evidence="6 7" type="primary">nhaA</name>
    <name evidence="7" type="ORF">ESA94_16300</name>
</gene>
<evidence type="ECO:0000256" key="2">
    <source>
        <dbReference type="ARBA" id="ARBA00022475"/>
    </source>
</evidence>
<dbReference type="GO" id="GO:0006885">
    <property type="term" value="P:regulation of pH"/>
    <property type="evidence" value="ECO:0007669"/>
    <property type="project" value="UniProtKB-UniRule"/>
</dbReference>
<keyword evidence="3 6" id="KW-0812">Transmembrane</keyword>
<dbReference type="Pfam" id="PF06965">
    <property type="entry name" value="Na_H_antiport_1"/>
    <property type="match status" value="1"/>
</dbReference>
<feature type="transmembrane region" description="Helical" evidence="6">
    <location>
        <begin position="260"/>
        <end position="279"/>
    </location>
</feature>
<keyword evidence="4 6" id="KW-1133">Transmembrane helix</keyword>
<feature type="transmembrane region" description="Helical" evidence="6">
    <location>
        <begin position="214"/>
        <end position="240"/>
    </location>
</feature>
<reference evidence="7 8" key="1">
    <citation type="submission" date="2019-01" db="EMBL/GenBank/DDBJ databases">
        <title>Lacibacter sp. strain TTM-7.</title>
        <authorList>
            <person name="Chen W.-M."/>
        </authorList>
    </citation>
    <scope>NUCLEOTIDE SEQUENCE [LARGE SCALE GENOMIC DNA]</scope>
    <source>
        <strain evidence="7 8">TTM-7</strain>
    </source>
</reference>
<evidence type="ECO:0000256" key="5">
    <source>
        <dbReference type="ARBA" id="ARBA00023136"/>
    </source>
</evidence>
<feature type="transmembrane region" description="Helical" evidence="6">
    <location>
        <begin position="331"/>
        <end position="349"/>
    </location>
</feature>
<keyword evidence="6" id="KW-0813">Transport</keyword>
<keyword evidence="6" id="KW-0739">Sodium transport</keyword>
<organism evidence="7 8">
    <name type="scientific">Lacibacter luteus</name>
    <dbReference type="NCBI Taxonomy" id="2508719"/>
    <lineage>
        <taxon>Bacteria</taxon>
        <taxon>Pseudomonadati</taxon>
        <taxon>Bacteroidota</taxon>
        <taxon>Chitinophagia</taxon>
        <taxon>Chitinophagales</taxon>
        <taxon>Chitinophagaceae</taxon>
        <taxon>Lacibacter</taxon>
    </lineage>
</organism>
<dbReference type="InterPro" id="IPR023171">
    <property type="entry name" value="Na/H_antiporter_dom_sf"/>
</dbReference>
<dbReference type="OrthoDB" id="9808135at2"/>
<dbReference type="RefSeq" id="WP_129132002.1">
    <property type="nucleotide sequence ID" value="NZ_SDHW01000005.1"/>
</dbReference>
<comment type="subcellular location">
    <subcellularLocation>
        <location evidence="1">Cell inner membrane</location>
        <topology evidence="1">Multi-pass membrane protein</topology>
    </subcellularLocation>
    <subcellularLocation>
        <location evidence="6">Cell membrane</location>
        <topology evidence="6">Multi-pass membrane protein</topology>
    </subcellularLocation>
</comment>
<keyword evidence="8" id="KW-1185">Reference proteome</keyword>
<evidence type="ECO:0000313" key="8">
    <source>
        <dbReference type="Proteomes" id="UP000290204"/>
    </source>
</evidence>
<comment type="catalytic activity">
    <reaction evidence="6">
        <text>Na(+)(in) + 2 H(+)(out) = Na(+)(out) + 2 H(+)(in)</text>
        <dbReference type="Rhea" id="RHEA:29251"/>
        <dbReference type="ChEBI" id="CHEBI:15378"/>
        <dbReference type="ChEBI" id="CHEBI:29101"/>
    </reaction>
</comment>
<feature type="transmembrane region" description="Helical" evidence="6">
    <location>
        <begin position="100"/>
        <end position="121"/>
    </location>
</feature>
<dbReference type="HAMAP" id="MF_01844">
    <property type="entry name" value="NhaA"/>
    <property type="match status" value="1"/>
</dbReference>
<comment type="similarity">
    <text evidence="6">Belongs to the NhaA Na(+)/H(+) (TC 2.A.33) antiporter family.</text>
</comment>
<sequence>MPFRFLKSVFISPLLEFIHDSRAVGISLLICTVMSLVISNTAAGEFYINLWSTEVHAGEYLPHTVLHWINDGLMAIFFFQVGMEIKREMVSGELASIKQSILPIAGALGGMLVPALIFTAFNNGTEFANGWGVPMATDIAFSLGIASLISGRVPLALKIFLTALAIIDDLGAIVAIAIFYTSTIKLIYLFSGMGIFVLLLLLTRFKVKFGFWNFLLGAALWFCFFNSGVHATIAGVLFAFTIPIKRLDAIEHALHNYVNFLIIPIFALANTAIVIPLGFTEHMTNSLSIGIIAGLVIGKPLGIVLFCWLLVKLKIGQLAEGINWKHMTGLGLLAGIGFTMSIFISMLAFKDSFTQDISKMAVMVASVLAIICGYAWFKFFIKEKQ</sequence>
<dbReference type="PANTHER" id="PTHR30341">
    <property type="entry name" value="SODIUM ION/PROTON ANTIPORTER NHAA-RELATED"/>
    <property type="match status" value="1"/>
</dbReference>
<comment type="caution">
    <text evidence="7">The sequence shown here is derived from an EMBL/GenBank/DDBJ whole genome shotgun (WGS) entry which is preliminary data.</text>
</comment>
<feature type="transmembrane region" description="Helical" evidence="6">
    <location>
        <begin position="127"/>
        <end position="149"/>
    </location>
</feature>
<feature type="transmembrane region" description="Helical" evidence="6">
    <location>
        <begin position="361"/>
        <end position="381"/>
    </location>
</feature>
<dbReference type="NCBIfam" id="TIGR00773">
    <property type="entry name" value="NhaA"/>
    <property type="match status" value="1"/>
</dbReference>
<keyword evidence="6" id="KW-0915">Sodium</keyword>
<keyword evidence="5 6" id="KW-0472">Membrane</keyword>
<feature type="transmembrane region" description="Helical" evidence="6">
    <location>
        <begin position="186"/>
        <end position="202"/>
    </location>
</feature>
<keyword evidence="6" id="KW-0406">Ion transport</keyword>
<dbReference type="GO" id="GO:0015385">
    <property type="term" value="F:sodium:proton antiporter activity"/>
    <property type="evidence" value="ECO:0007669"/>
    <property type="project" value="UniProtKB-UniRule"/>
</dbReference>
<keyword evidence="6" id="KW-0050">Antiport</keyword>
<dbReference type="GO" id="GO:0005886">
    <property type="term" value="C:plasma membrane"/>
    <property type="evidence" value="ECO:0007669"/>
    <property type="project" value="UniProtKB-SubCell"/>
</dbReference>
<evidence type="ECO:0000256" key="3">
    <source>
        <dbReference type="ARBA" id="ARBA00022692"/>
    </source>
</evidence>
<proteinExistence type="inferred from homology"/>
<evidence type="ECO:0000256" key="1">
    <source>
        <dbReference type="ARBA" id="ARBA00004429"/>
    </source>
</evidence>
<dbReference type="EMBL" id="SDHW01000005">
    <property type="protein sequence ID" value="RXK58946.1"/>
    <property type="molecule type" value="Genomic_DNA"/>
</dbReference>